<dbReference type="InterPro" id="IPR058163">
    <property type="entry name" value="LysR-type_TF_proteobact-type"/>
</dbReference>
<dbReference type="PROSITE" id="PS50931">
    <property type="entry name" value="HTH_LYSR"/>
    <property type="match status" value="1"/>
</dbReference>
<dbReference type="CDD" id="cd08422">
    <property type="entry name" value="PBP2_CrgA_like"/>
    <property type="match status" value="1"/>
</dbReference>
<dbReference type="InterPro" id="IPR036390">
    <property type="entry name" value="WH_DNA-bd_sf"/>
</dbReference>
<comment type="similarity">
    <text evidence="1">Belongs to the LysR transcriptional regulatory family.</text>
</comment>
<evidence type="ECO:0000313" key="7">
    <source>
        <dbReference type="Proteomes" id="UP000258016"/>
    </source>
</evidence>
<keyword evidence="7" id="KW-1185">Reference proteome</keyword>
<protein>
    <submittedName>
        <fullName evidence="6">LysR family transcriptional regulator</fullName>
    </submittedName>
</protein>
<evidence type="ECO:0000256" key="4">
    <source>
        <dbReference type="ARBA" id="ARBA00023163"/>
    </source>
</evidence>
<dbReference type="Pfam" id="PF00126">
    <property type="entry name" value="HTH_1"/>
    <property type="match status" value="1"/>
</dbReference>
<name>A0ABN5BCL1_9SPHN</name>
<dbReference type="SUPFAM" id="SSF46785">
    <property type="entry name" value="Winged helix' DNA-binding domain"/>
    <property type="match status" value="1"/>
</dbReference>
<keyword evidence="2" id="KW-0805">Transcription regulation</keyword>
<feature type="domain" description="HTH lysR-type" evidence="5">
    <location>
        <begin position="1"/>
        <end position="49"/>
    </location>
</feature>
<accession>A0ABN5BCL1</accession>
<proteinExistence type="inferred from homology"/>
<dbReference type="PANTHER" id="PTHR30537:SF5">
    <property type="entry name" value="HTH-TYPE TRANSCRIPTIONAL ACTIVATOR TTDR-RELATED"/>
    <property type="match status" value="1"/>
</dbReference>
<dbReference type="Gene3D" id="3.40.190.290">
    <property type="match status" value="1"/>
</dbReference>
<organism evidence="6 7">
    <name type="scientific">Blastomonas fulva</name>
    <dbReference type="NCBI Taxonomy" id="1550728"/>
    <lineage>
        <taxon>Bacteria</taxon>
        <taxon>Pseudomonadati</taxon>
        <taxon>Pseudomonadota</taxon>
        <taxon>Alphaproteobacteria</taxon>
        <taxon>Sphingomonadales</taxon>
        <taxon>Sphingomonadaceae</taxon>
        <taxon>Blastomonas</taxon>
    </lineage>
</organism>
<sequence>MAVADAGSFARGGRTMGLTGSAASKAVARLEARLGVRLLHRNSRAVSLTSEGERFRESGRAILEAMDEAEASIAVPDGKPRGLLRLSVPDAFGRRVIMPLVSEYLERWPDVRIDIDFSDRPVDLVEEGFDLAIRIGGESAPDGIVSRVVAEYPVWICAAPSYLERRGHPPHVEALSGHDCILFRSRTRTQEWFDHPGGEHADKVLAHGRLRMNSAEAIRMAALSGLGIALLPAFLVDDDLSAGHLVRLFPELGVQTVRILCLYPSRRLVDPRVRTFIDNVSAALTRVT</sequence>
<evidence type="ECO:0000313" key="6">
    <source>
        <dbReference type="EMBL" id="ASR53404.1"/>
    </source>
</evidence>
<dbReference type="InterPro" id="IPR036388">
    <property type="entry name" value="WH-like_DNA-bd_sf"/>
</dbReference>
<reference evidence="6 7" key="1">
    <citation type="submission" date="2017-03" db="EMBL/GenBank/DDBJ databases">
        <title>Complete genome sequence of Blastomonas fulva degrading microcsystin LR.</title>
        <authorList>
            <person name="Lee H.-g."/>
            <person name="Jin L."/>
            <person name="oh H.-M."/>
        </authorList>
    </citation>
    <scope>NUCLEOTIDE SEQUENCE [LARGE SCALE GENOMIC DNA]</scope>
    <source>
        <strain evidence="6 7">T2</strain>
    </source>
</reference>
<keyword evidence="4" id="KW-0804">Transcription</keyword>
<dbReference type="SUPFAM" id="SSF53850">
    <property type="entry name" value="Periplasmic binding protein-like II"/>
    <property type="match status" value="1"/>
</dbReference>
<dbReference type="InterPro" id="IPR000847">
    <property type="entry name" value="LysR_HTH_N"/>
</dbReference>
<dbReference type="Gene3D" id="1.10.10.10">
    <property type="entry name" value="Winged helix-like DNA-binding domain superfamily/Winged helix DNA-binding domain"/>
    <property type="match status" value="1"/>
</dbReference>
<dbReference type="EMBL" id="CP020083">
    <property type="protein sequence ID" value="ASR53404.1"/>
    <property type="molecule type" value="Genomic_DNA"/>
</dbReference>
<dbReference type="PANTHER" id="PTHR30537">
    <property type="entry name" value="HTH-TYPE TRANSCRIPTIONAL REGULATOR"/>
    <property type="match status" value="1"/>
</dbReference>
<evidence type="ECO:0000259" key="5">
    <source>
        <dbReference type="PROSITE" id="PS50931"/>
    </source>
</evidence>
<evidence type="ECO:0000256" key="3">
    <source>
        <dbReference type="ARBA" id="ARBA00023125"/>
    </source>
</evidence>
<evidence type="ECO:0000256" key="1">
    <source>
        <dbReference type="ARBA" id="ARBA00009437"/>
    </source>
</evidence>
<gene>
    <name evidence="6" type="ORF">B5J99_08045</name>
</gene>
<dbReference type="InterPro" id="IPR005119">
    <property type="entry name" value="LysR_subst-bd"/>
</dbReference>
<dbReference type="Proteomes" id="UP000258016">
    <property type="component" value="Chromosome"/>
</dbReference>
<dbReference type="PROSITE" id="PS50890">
    <property type="entry name" value="PUA"/>
    <property type="match status" value="1"/>
</dbReference>
<evidence type="ECO:0000256" key="2">
    <source>
        <dbReference type="ARBA" id="ARBA00023015"/>
    </source>
</evidence>
<dbReference type="Pfam" id="PF03466">
    <property type="entry name" value="LysR_substrate"/>
    <property type="match status" value="1"/>
</dbReference>
<keyword evidence="3" id="KW-0238">DNA-binding</keyword>